<sequence length="228" mass="25064">MSSFLSQTESQFNAEIRLKQDLIDRTNASIQSLSTQQRHLSNLLASLQRRQRLHAERSQRISNLKNAIKDQRSRLARSGSISVEQAMSASKDNIRVGDADSVSPVLLKLGQLRDMSPDSANNVDLSTLSSSQHSSLVSLPNATTLRAALSAYDSNNAELRARAAGLRERNGELEAQYRKVVCLCTGVAEDQVEVLLGSLVKAVESEIGDGVEVGRVREFLRKVDFVEN</sequence>
<protein>
    <submittedName>
        <fullName evidence="2">Transcriptional regulator swi6</fullName>
    </submittedName>
</protein>
<dbReference type="PANTHER" id="PTHR43828">
    <property type="entry name" value="ASPARAGINASE"/>
    <property type="match status" value="1"/>
</dbReference>
<dbReference type="GeneID" id="92004437"/>
<dbReference type="EMBL" id="JAJVCZ030000001">
    <property type="protein sequence ID" value="KAL0264402.1"/>
    <property type="molecule type" value="Genomic_DNA"/>
</dbReference>
<reference evidence="2 3" key="1">
    <citation type="submission" date="2024-02" db="EMBL/GenBank/DDBJ databases">
        <title>De novo assembly and annotation of 12 fungi associated with fruit tree decline syndrome in Ontario, Canada.</title>
        <authorList>
            <person name="Sulman M."/>
            <person name="Ellouze W."/>
            <person name="Ilyukhin E."/>
        </authorList>
    </citation>
    <scope>NUCLEOTIDE SEQUENCE [LARGE SCALE GENOMIC DNA]</scope>
    <source>
        <strain evidence="2 3">FDS-637</strain>
    </source>
</reference>
<accession>A0ABR3CU30</accession>
<gene>
    <name evidence="2" type="primary">SWI6_1</name>
    <name evidence="2" type="ORF">SLS55_000352</name>
</gene>
<dbReference type="PANTHER" id="PTHR43828:SF10">
    <property type="entry name" value="ANKYRIN REPEAT-CONTAINING PROTEIN YAR1"/>
    <property type="match status" value="1"/>
</dbReference>
<name>A0ABR3CU30_9PEZI</name>
<comment type="caution">
    <text evidence="2">The sequence shown here is derived from an EMBL/GenBank/DDBJ whole genome shotgun (WGS) entry which is preliminary data.</text>
</comment>
<organism evidence="2 3">
    <name type="scientific">Diplodia seriata</name>
    <dbReference type="NCBI Taxonomy" id="420778"/>
    <lineage>
        <taxon>Eukaryota</taxon>
        <taxon>Fungi</taxon>
        <taxon>Dikarya</taxon>
        <taxon>Ascomycota</taxon>
        <taxon>Pezizomycotina</taxon>
        <taxon>Dothideomycetes</taxon>
        <taxon>Dothideomycetes incertae sedis</taxon>
        <taxon>Botryosphaeriales</taxon>
        <taxon>Botryosphaeriaceae</taxon>
        <taxon>Diplodia</taxon>
    </lineage>
</organism>
<dbReference type="InterPro" id="IPR051642">
    <property type="entry name" value="SWI6-like"/>
</dbReference>
<keyword evidence="3" id="KW-1185">Reference proteome</keyword>
<evidence type="ECO:0000256" key="1">
    <source>
        <dbReference type="SAM" id="Coils"/>
    </source>
</evidence>
<proteinExistence type="predicted"/>
<evidence type="ECO:0000313" key="3">
    <source>
        <dbReference type="Proteomes" id="UP001430584"/>
    </source>
</evidence>
<dbReference type="Proteomes" id="UP001430584">
    <property type="component" value="Unassembled WGS sequence"/>
</dbReference>
<evidence type="ECO:0000313" key="2">
    <source>
        <dbReference type="EMBL" id="KAL0264402.1"/>
    </source>
</evidence>
<dbReference type="RefSeq" id="XP_066637142.1">
    <property type="nucleotide sequence ID" value="XM_066771863.1"/>
</dbReference>
<feature type="coiled-coil region" evidence="1">
    <location>
        <begin position="149"/>
        <end position="176"/>
    </location>
</feature>
<keyword evidence="1" id="KW-0175">Coiled coil</keyword>